<accession>A0A9N8N708</accession>
<protein>
    <submittedName>
        <fullName evidence="2">Uncharacterized protein</fullName>
    </submittedName>
</protein>
<evidence type="ECO:0000256" key="1">
    <source>
        <dbReference type="SAM" id="MobiDB-lite"/>
    </source>
</evidence>
<sequence length="58" mass="6486">MQAVYTSAQSSATSNNSVNSTPRREIFKLSDLDGEAMSDLKGMFGLWKETDHCDKDDR</sequence>
<feature type="region of interest" description="Disordered" evidence="1">
    <location>
        <begin position="1"/>
        <end position="24"/>
    </location>
</feature>
<feature type="compositionally biased region" description="Low complexity" evidence="1">
    <location>
        <begin position="1"/>
        <end position="21"/>
    </location>
</feature>
<organism evidence="2 3">
    <name type="scientific">Paraburkholderia domus</name>
    <dbReference type="NCBI Taxonomy" id="2793075"/>
    <lineage>
        <taxon>Bacteria</taxon>
        <taxon>Pseudomonadati</taxon>
        <taxon>Pseudomonadota</taxon>
        <taxon>Betaproteobacteria</taxon>
        <taxon>Burkholderiales</taxon>
        <taxon>Burkholderiaceae</taxon>
        <taxon>Paraburkholderia</taxon>
    </lineage>
</organism>
<evidence type="ECO:0000313" key="2">
    <source>
        <dbReference type="EMBL" id="CAE6959468.1"/>
    </source>
</evidence>
<dbReference type="EMBL" id="CAJNAS010000030">
    <property type="protein sequence ID" value="CAE6959468.1"/>
    <property type="molecule type" value="Genomic_DNA"/>
</dbReference>
<keyword evidence="3" id="KW-1185">Reference proteome</keyword>
<reference evidence="2" key="1">
    <citation type="submission" date="2021-02" db="EMBL/GenBank/DDBJ databases">
        <authorList>
            <person name="Vanwijnsberghe S."/>
        </authorList>
    </citation>
    <scope>NUCLEOTIDE SEQUENCE</scope>
    <source>
        <strain evidence="2">R-70211</strain>
    </source>
</reference>
<comment type="caution">
    <text evidence="2">The sequence shown here is derived from an EMBL/GenBank/DDBJ whole genome shotgun (WGS) entry which is preliminary data.</text>
</comment>
<evidence type="ECO:0000313" key="3">
    <source>
        <dbReference type="Proteomes" id="UP000675121"/>
    </source>
</evidence>
<dbReference type="AlphaFoldDB" id="A0A9N8N708"/>
<proteinExistence type="predicted"/>
<gene>
    <name evidence="2" type="ORF">R70211_06832</name>
</gene>
<dbReference type="RefSeq" id="WP_201139484.1">
    <property type="nucleotide sequence ID" value="NZ_CAJNAS010000030.1"/>
</dbReference>
<dbReference type="Proteomes" id="UP000675121">
    <property type="component" value="Unassembled WGS sequence"/>
</dbReference>
<name>A0A9N8N708_9BURK</name>